<evidence type="ECO:0000256" key="6">
    <source>
        <dbReference type="SAM" id="Phobius"/>
    </source>
</evidence>
<accession>A0A9W8KYX6</accession>
<dbReference type="Gene3D" id="3.50.50.60">
    <property type="entry name" value="FAD/NAD(P)-binding domain"/>
    <property type="match status" value="2"/>
</dbReference>
<evidence type="ECO:0000256" key="3">
    <source>
        <dbReference type="ARBA" id="ARBA00022827"/>
    </source>
</evidence>
<evidence type="ECO:0000313" key="7">
    <source>
        <dbReference type="EMBL" id="KAJ2678166.1"/>
    </source>
</evidence>
<dbReference type="Pfam" id="PF13450">
    <property type="entry name" value="NAD_binding_8"/>
    <property type="match status" value="1"/>
</dbReference>
<dbReference type="InterPro" id="IPR036188">
    <property type="entry name" value="FAD/NAD-bd_sf"/>
</dbReference>
<dbReference type="PIRSF" id="PIRSF000332">
    <property type="entry name" value="FMO"/>
    <property type="match status" value="1"/>
</dbReference>
<comment type="similarity">
    <text evidence="1">Belongs to the FMO family.</text>
</comment>
<reference evidence="7" key="1">
    <citation type="submission" date="2022-07" db="EMBL/GenBank/DDBJ databases">
        <title>Phylogenomic reconstructions and comparative analyses of Kickxellomycotina fungi.</title>
        <authorList>
            <person name="Reynolds N.K."/>
            <person name="Stajich J.E."/>
            <person name="Barry K."/>
            <person name="Grigoriev I.V."/>
            <person name="Crous P."/>
            <person name="Smith M.E."/>
        </authorList>
    </citation>
    <scope>NUCLEOTIDE SEQUENCE</scope>
    <source>
        <strain evidence="7">NRRL 3115</strain>
    </source>
</reference>
<dbReference type="GO" id="GO:0050661">
    <property type="term" value="F:NADP binding"/>
    <property type="evidence" value="ECO:0007669"/>
    <property type="project" value="InterPro"/>
</dbReference>
<comment type="caution">
    <text evidence="7">The sequence shown here is derived from an EMBL/GenBank/DDBJ whole genome shotgun (WGS) entry which is preliminary data.</text>
</comment>
<dbReference type="InterPro" id="IPR020946">
    <property type="entry name" value="Flavin_mOase-like"/>
</dbReference>
<evidence type="ECO:0008006" key="9">
    <source>
        <dbReference type="Google" id="ProtNLM"/>
    </source>
</evidence>
<feature type="transmembrane region" description="Helical" evidence="6">
    <location>
        <begin position="12"/>
        <end position="29"/>
    </location>
</feature>
<dbReference type="InterPro" id="IPR000960">
    <property type="entry name" value="Flavin_mOase"/>
</dbReference>
<proteinExistence type="inferred from homology"/>
<dbReference type="OrthoDB" id="66881at2759"/>
<keyword evidence="2" id="KW-0285">Flavoprotein</keyword>
<dbReference type="GO" id="GO:0050660">
    <property type="term" value="F:flavin adenine dinucleotide binding"/>
    <property type="evidence" value="ECO:0007669"/>
    <property type="project" value="InterPro"/>
</dbReference>
<evidence type="ECO:0000256" key="1">
    <source>
        <dbReference type="ARBA" id="ARBA00009183"/>
    </source>
</evidence>
<dbReference type="EMBL" id="JANBTW010000023">
    <property type="protein sequence ID" value="KAJ2678166.1"/>
    <property type="molecule type" value="Genomic_DNA"/>
</dbReference>
<dbReference type="Proteomes" id="UP001151518">
    <property type="component" value="Unassembled WGS sequence"/>
</dbReference>
<keyword evidence="4" id="KW-0521">NADP</keyword>
<keyword evidence="5" id="KW-0560">Oxidoreductase</keyword>
<keyword evidence="6" id="KW-0472">Membrane</keyword>
<organism evidence="7 8">
    <name type="scientific">Coemansia spiralis</name>
    <dbReference type="NCBI Taxonomy" id="417178"/>
    <lineage>
        <taxon>Eukaryota</taxon>
        <taxon>Fungi</taxon>
        <taxon>Fungi incertae sedis</taxon>
        <taxon>Zoopagomycota</taxon>
        <taxon>Kickxellomycotina</taxon>
        <taxon>Kickxellomycetes</taxon>
        <taxon>Kickxellales</taxon>
        <taxon>Kickxellaceae</taxon>
        <taxon>Coemansia</taxon>
    </lineage>
</organism>
<evidence type="ECO:0000256" key="5">
    <source>
        <dbReference type="ARBA" id="ARBA00023002"/>
    </source>
</evidence>
<dbReference type="PANTHER" id="PTHR23023">
    <property type="entry name" value="DIMETHYLANILINE MONOOXYGENASE"/>
    <property type="match status" value="1"/>
</dbReference>
<sequence length="446" mass="50266">MDKKRRIVAKRIGVIGAGPAGLAVARVLLAENRTNPSCFSVTVLERSNDIGGVWNYTPDPVCHYNVPQETAQAVLTSYDERSGATGGFPTPIYDDLHTNLPTDVMQYPGFPFNAAEFPDHKQVCDYVHRYCDHHNLRRVVQLNMQVERIRYKSNAEWVCQVRRLDYEGTIEDLVFDAMVVCTGRTTHPYIPQVPGLNALALRKGPRCVLHAKEYRRASDFVGKTVLVVGGASSGSDISRQLSYMAAKVYVSVSHAKEGELEPKLGMGCKVEIERRPRIQSIGDSVVFADGSQIPIPDHIIYATGYLSAYPFIRTEDLSDKKKIAPFTDGHGVNDLYKRLLYIHNPTLAILGVPVKVVPFPLFEYQAMFLAKVFQGAVNLPRFEQMQKEWDEFAKNGSSVMGMAQVEYQNELVDLVKHCNPHLPYVPSEWVDRRKRTFELRLKNLGY</sequence>
<evidence type="ECO:0000256" key="2">
    <source>
        <dbReference type="ARBA" id="ARBA00022630"/>
    </source>
</evidence>
<evidence type="ECO:0000256" key="4">
    <source>
        <dbReference type="ARBA" id="ARBA00022857"/>
    </source>
</evidence>
<keyword evidence="6" id="KW-0812">Transmembrane</keyword>
<dbReference type="SUPFAM" id="SSF51905">
    <property type="entry name" value="FAD/NAD(P)-binding domain"/>
    <property type="match status" value="2"/>
</dbReference>
<evidence type="ECO:0000313" key="8">
    <source>
        <dbReference type="Proteomes" id="UP001151518"/>
    </source>
</evidence>
<name>A0A9W8KYX6_9FUNG</name>
<keyword evidence="3" id="KW-0274">FAD</keyword>
<gene>
    <name evidence="7" type="ORF">GGI25_002517</name>
</gene>
<dbReference type="Pfam" id="PF00743">
    <property type="entry name" value="FMO-like"/>
    <property type="match status" value="2"/>
</dbReference>
<dbReference type="AlphaFoldDB" id="A0A9W8KYX6"/>
<dbReference type="InterPro" id="IPR050346">
    <property type="entry name" value="FMO-like"/>
</dbReference>
<dbReference type="GO" id="GO:0004499">
    <property type="term" value="F:N,N-dimethylaniline monooxygenase activity"/>
    <property type="evidence" value="ECO:0007669"/>
    <property type="project" value="InterPro"/>
</dbReference>
<protein>
    <recommendedName>
        <fullName evidence="9">Flavin-containing monooxygenase</fullName>
    </recommendedName>
</protein>
<keyword evidence="6" id="KW-1133">Transmembrane helix</keyword>